<proteinExistence type="predicted"/>
<protein>
    <submittedName>
        <fullName evidence="2">Uncharacterized protein</fullName>
    </submittedName>
</protein>
<evidence type="ECO:0000256" key="1">
    <source>
        <dbReference type="SAM" id="MobiDB-lite"/>
    </source>
</evidence>
<feature type="compositionally biased region" description="Basic residues" evidence="1">
    <location>
        <begin position="1"/>
        <end position="11"/>
    </location>
</feature>
<feature type="compositionally biased region" description="Polar residues" evidence="1">
    <location>
        <begin position="120"/>
        <end position="132"/>
    </location>
</feature>
<name>U9SK68_RHIID</name>
<feature type="compositionally biased region" description="Polar residues" evidence="1">
    <location>
        <begin position="12"/>
        <end position="22"/>
    </location>
</feature>
<dbReference type="AlphaFoldDB" id="U9SK68"/>
<gene>
    <name evidence="2" type="ORF">GLOINDRAFT_12784</name>
</gene>
<sequence length="251" mass="28305">MPPSKRGRKKNGTTTNVQSSSFKDMLKDMAKVSSVSIPLQSKKTRNTERGEQTLTRTKKQKDTSVIVQPLIPVANKKIDYQDVPLDLPSPRIQISVDDDNRLENTNNRKKKDVHEKENENTINDEQLDNSTEFDAIPVQRSSRVAEKQSTKSSQTFPKIVKPKNKSTSIEDILASSKSTNVSSESISNVAITEQLEQRTTINAIKENYGEIKREVLENHMILQNILTILTTGPLTMTSDQMQGDKPKQRLK</sequence>
<organism evidence="2">
    <name type="scientific">Rhizophagus irregularis (strain DAOM 181602 / DAOM 197198 / MUCL 43194)</name>
    <name type="common">Arbuscular mycorrhizal fungus</name>
    <name type="synonym">Glomus intraradices</name>
    <dbReference type="NCBI Taxonomy" id="747089"/>
    <lineage>
        <taxon>Eukaryota</taxon>
        <taxon>Fungi</taxon>
        <taxon>Fungi incertae sedis</taxon>
        <taxon>Mucoromycota</taxon>
        <taxon>Glomeromycotina</taxon>
        <taxon>Glomeromycetes</taxon>
        <taxon>Glomerales</taxon>
        <taxon>Glomeraceae</taxon>
        <taxon>Rhizophagus</taxon>
    </lineage>
</organism>
<reference evidence="2" key="1">
    <citation type="submission" date="2013-07" db="EMBL/GenBank/DDBJ databases">
        <title>The genome of an arbuscular mycorrhizal fungus provides insights into the evolution of the oldest plant symbiosis.</title>
        <authorList>
            <consortium name="DOE Joint Genome Institute"/>
            <person name="Tisserant E."/>
            <person name="Malbreil M."/>
            <person name="Kuo A."/>
            <person name="Kohler A."/>
            <person name="Symeonidi A."/>
            <person name="Balestrini R."/>
            <person name="Charron P."/>
            <person name="Duensing N."/>
            <person name="Frei-dit-Frey N."/>
            <person name="Gianinazzi-Pearson V."/>
            <person name="Gilbert B."/>
            <person name="Handa Y."/>
            <person name="Hijri M."/>
            <person name="Kaul R."/>
            <person name="Kawaguchi M."/>
            <person name="Krajinski F."/>
            <person name="Lammers P."/>
            <person name="Lapierre D."/>
            <person name="Masclaux F.G."/>
            <person name="Murat C."/>
            <person name="Morin E."/>
            <person name="Ndikumana S."/>
            <person name="Pagni M."/>
            <person name="Petitpierre D."/>
            <person name="Requena N."/>
            <person name="Rosikiewicz P."/>
            <person name="Riley R."/>
            <person name="Saito K."/>
            <person name="San Clemente H."/>
            <person name="Shapiro H."/>
            <person name="van Tuinen D."/>
            <person name="Becard G."/>
            <person name="Bonfante P."/>
            <person name="Paszkowski U."/>
            <person name="Shachar-Hill Y."/>
            <person name="Young J.P."/>
            <person name="Sanders I.R."/>
            <person name="Henrissat B."/>
            <person name="Rensing S.A."/>
            <person name="Grigoriev I.V."/>
            <person name="Corradi N."/>
            <person name="Roux C."/>
            <person name="Martin F."/>
        </authorList>
    </citation>
    <scope>NUCLEOTIDE SEQUENCE</scope>
    <source>
        <strain evidence="2">DAOM 197198</strain>
    </source>
</reference>
<feature type="region of interest" description="Disordered" evidence="1">
    <location>
        <begin position="90"/>
        <end position="165"/>
    </location>
</feature>
<dbReference type="VEuPathDB" id="FungiDB:RhiirFUN_011423"/>
<dbReference type="HOGENOM" id="CLU_1034950_0_0_1"/>
<dbReference type="EMBL" id="KI300577">
    <property type="protein sequence ID" value="ERZ96279.1"/>
    <property type="molecule type" value="Genomic_DNA"/>
</dbReference>
<evidence type="ECO:0000313" key="2">
    <source>
        <dbReference type="EMBL" id="ERZ96279.1"/>
    </source>
</evidence>
<feature type="region of interest" description="Disordered" evidence="1">
    <location>
        <begin position="1"/>
        <end position="62"/>
    </location>
</feature>
<accession>U9SK68</accession>